<evidence type="ECO:0000256" key="3">
    <source>
        <dbReference type="ARBA" id="ARBA00047512"/>
    </source>
</evidence>
<comment type="catalytic activity">
    <reaction evidence="3">
        <text>a sn-glycero-3-phosphodiester + H2O = an alcohol + sn-glycerol 3-phosphate + H(+)</text>
        <dbReference type="Rhea" id="RHEA:12969"/>
        <dbReference type="ChEBI" id="CHEBI:15377"/>
        <dbReference type="ChEBI" id="CHEBI:15378"/>
        <dbReference type="ChEBI" id="CHEBI:30879"/>
        <dbReference type="ChEBI" id="CHEBI:57597"/>
        <dbReference type="ChEBI" id="CHEBI:83408"/>
        <dbReference type="EC" id="3.1.4.46"/>
    </reaction>
</comment>
<dbReference type="Gene3D" id="3.20.20.190">
    <property type="entry name" value="Phosphatidylinositol (PI) phosphodiesterase"/>
    <property type="match status" value="1"/>
</dbReference>
<dbReference type="GO" id="GO:0008889">
    <property type="term" value="F:glycerophosphodiester phosphodiesterase activity"/>
    <property type="evidence" value="ECO:0007669"/>
    <property type="project" value="UniProtKB-EC"/>
</dbReference>
<evidence type="ECO:0000313" key="6">
    <source>
        <dbReference type="EMBL" id="CAD8710148.1"/>
    </source>
</evidence>
<evidence type="ECO:0000256" key="4">
    <source>
        <dbReference type="SAM" id="MobiDB-lite"/>
    </source>
</evidence>
<keyword evidence="2" id="KW-0319">Glycerol metabolism</keyword>
<feature type="region of interest" description="Disordered" evidence="4">
    <location>
        <begin position="1"/>
        <end position="23"/>
    </location>
</feature>
<dbReference type="InterPro" id="IPR030395">
    <property type="entry name" value="GP_PDE_dom"/>
</dbReference>
<dbReference type="SUPFAM" id="SSF51695">
    <property type="entry name" value="PLC-like phosphodiesterases"/>
    <property type="match status" value="1"/>
</dbReference>
<dbReference type="InterPro" id="IPR044236">
    <property type="entry name" value="GDPD4"/>
</dbReference>
<dbReference type="PROSITE" id="PS51704">
    <property type="entry name" value="GP_PDE"/>
    <property type="match status" value="1"/>
</dbReference>
<reference evidence="6" key="1">
    <citation type="submission" date="2021-01" db="EMBL/GenBank/DDBJ databases">
        <authorList>
            <person name="Corre E."/>
            <person name="Pelletier E."/>
            <person name="Niang G."/>
            <person name="Scheremetjew M."/>
            <person name="Finn R."/>
            <person name="Kale V."/>
            <person name="Holt S."/>
            <person name="Cochrane G."/>
            <person name="Meng A."/>
            <person name="Brown T."/>
            <person name="Cohen L."/>
        </authorList>
    </citation>
    <scope>NUCLEOTIDE SEQUENCE</scope>
    <source>
        <strain evidence="6">SL-175</strain>
    </source>
</reference>
<proteinExistence type="predicted"/>
<evidence type="ECO:0000259" key="5">
    <source>
        <dbReference type="PROSITE" id="PS51704"/>
    </source>
</evidence>
<dbReference type="Pfam" id="PF03009">
    <property type="entry name" value="GDPD"/>
    <property type="match status" value="1"/>
</dbReference>
<dbReference type="GO" id="GO:0006071">
    <property type="term" value="P:glycerol metabolic process"/>
    <property type="evidence" value="ECO:0007669"/>
    <property type="project" value="UniProtKB-KW"/>
</dbReference>
<dbReference type="EC" id="3.1.4.46" evidence="1"/>
<dbReference type="CDD" id="cd08556">
    <property type="entry name" value="GDPD"/>
    <property type="match status" value="1"/>
</dbReference>
<feature type="domain" description="GP-PDE" evidence="5">
    <location>
        <begin position="38"/>
        <end position="303"/>
    </location>
</feature>
<organism evidence="6">
    <name type="scientific">Mantoniella antarctica</name>
    <dbReference type="NCBI Taxonomy" id="81844"/>
    <lineage>
        <taxon>Eukaryota</taxon>
        <taxon>Viridiplantae</taxon>
        <taxon>Chlorophyta</taxon>
        <taxon>Mamiellophyceae</taxon>
        <taxon>Mamiellales</taxon>
        <taxon>Mamiellaceae</taxon>
        <taxon>Mantoniella</taxon>
    </lineage>
</organism>
<dbReference type="GO" id="GO:0006629">
    <property type="term" value="P:lipid metabolic process"/>
    <property type="evidence" value="ECO:0007669"/>
    <property type="project" value="InterPro"/>
</dbReference>
<accession>A0A7S0SMN0</accession>
<sequence>MVPFDDGGGGGGGDSVGSELTPSSAFCNRPSPLVCAHGTVGSTDWDESSKGPRPLPNTVPALVAAVASGHACVEVDVSRTKDGHLVALHSRELRRLSGGRVSDPGDVTLAEVLALTLPKAGNTMGKHAGEEGAPPIRVATFMEAMGAVVGKGLTQITVDFKDGPPHGWEGFGQAVLAEVDAADLTGARCPECVYWGKEDRIMLDVVRDQPDAKVGYTIANFSAALREAGVDRIAAGRGIVGSAYAAAVQSEMIDLRLTAEVRGTGVGKVFAWTVNEPARIRHVANQGVDGIVTDEPEECTRQVAALRAACGGPDGAWRGWGRGAPAAAVVKGNRKSLRGD</sequence>
<evidence type="ECO:0000256" key="2">
    <source>
        <dbReference type="ARBA" id="ARBA00022798"/>
    </source>
</evidence>
<dbReference type="AlphaFoldDB" id="A0A7S0SMN0"/>
<dbReference type="InterPro" id="IPR017946">
    <property type="entry name" value="PLC-like_Pdiesterase_TIM-brl"/>
</dbReference>
<name>A0A7S0SMN0_9CHLO</name>
<protein>
    <recommendedName>
        <fullName evidence="1">glycerophosphodiester phosphodiesterase</fullName>
        <ecNumber evidence="1">3.1.4.46</ecNumber>
    </recommendedName>
</protein>
<gene>
    <name evidence="6" type="ORF">MANT1106_LOCUS12834</name>
</gene>
<feature type="compositionally biased region" description="Gly residues" evidence="4">
    <location>
        <begin position="1"/>
        <end position="15"/>
    </location>
</feature>
<dbReference type="PANTHER" id="PTHR47449:SF2">
    <property type="entry name" value="GLYCEROPHOSPHODIESTER PHOSPHODIESTERASE GDPD4"/>
    <property type="match status" value="1"/>
</dbReference>
<dbReference type="EMBL" id="HBFC01021487">
    <property type="protein sequence ID" value="CAD8710148.1"/>
    <property type="molecule type" value="Transcribed_RNA"/>
</dbReference>
<evidence type="ECO:0000256" key="1">
    <source>
        <dbReference type="ARBA" id="ARBA00012247"/>
    </source>
</evidence>
<dbReference type="PANTHER" id="PTHR47449">
    <property type="entry name" value="GLYCEROPHOSPHODIESTER PHOSPHODIESTERASE GDPD4"/>
    <property type="match status" value="1"/>
</dbReference>